<dbReference type="Pfam" id="PF21048">
    <property type="entry name" value="Rad26-like_N"/>
    <property type="match status" value="1"/>
</dbReference>
<protein>
    <recommendedName>
        <fullName evidence="8">DNA repair protein Rad26</fullName>
    </recommendedName>
</protein>
<comment type="caution">
    <text evidence="6">The sequence shown here is derived from an EMBL/GenBank/DDBJ whole genome shotgun (WGS) entry which is preliminary data.</text>
</comment>
<dbReference type="Pfam" id="PF12331">
    <property type="entry name" value="Rad26-like_helical_rpts"/>
    <property type="match status" value="1"/>
</dbReference>
<proteinExistence type="predicted"/>
<evidence type="ECO:0000313" key="7">
    <source>
        <dbReference type="Proteomes" id="UP001239445"/>
    </source>
</evidence>
<feature type="compositionally biased region" description="Acidic residues" evidence="2">
    <location>
        <begin position="51"/>
        <end position="62"/>
    </location>
</feature>
<evidence type="ECO:0000313" key="6">
    <source>
        <dbReference type="EMBL" id="KAK1749768.1"/>
    </source>
</evidence>
<accession>A0AAJ0B149</accession>
<keyword evidence="7" id="KW-1185">Reference proteome</keyword>
<feature type="domain" description="Rad26-like C-terminal" evidence="4">
    <location>
        <begin position="788"/>
        <end position="851"/>
    </location>
</feature>
<dbReference type="Proteomes" id="UP001239445">
    <property type="component" value="Unassembled WGS sequence"/>
</dbReference>
<evidence type="ECO:0000256" key="2">
    <source>
        <dbReference type="SAM" id="MobiDB-lite"/>
    </source>
</evidence>
<feature type="domain" description="Rad26-like N-terminal" evidence="5">
    <location>
        <begin position="379"/>
        <end position="425"/>
    </location>
</feature>
<evidence type="ECO:0000259" key="5">
    <source>
        <dbReference type="Pfam" id="PF21048"/>
    </source>
</evidence>
<feature type="region of interest" description="Disordered" evidence="2">
    <location>
        <begin position="304"/>
        <end position="342"/>
    </location>
</feature>
<dbReference type="InterPro" id="IPR048380">
    <property type="entry name" value="Rad26-like_N"/>
</dbReference>
<feature type="compositionally biased region" description="Low complexity" evidence="2">
    <location>
        <begin position="80"/>
        <end position="93"/>
    </location>
</feature>
<dbReference type="AlphaFoldDB" id="A0AAJ0B149"/>
<feature type="compositionally biased region" description="Polar residues" evidence="2">
    <location>
        <begin position="26"/>
        <end position="40"/>
    </location>
</feature>
<name>A0AAJ0B149_9PEZI</name>
<evidence type="ECO:0008006" key="8">
    <source>
        <dbReference type="Google" id="ProtNLM"/>
    </source>
</evidence>
<feature type="compositionally biased region" description="Pro residues" evidence="2">
    <location>
        <begin position="94"/>
        <end position="122"/>
    </location>
</feature>
<dbReference type="EMBL" id="MU839852">
    <property type="protein sequence ID" value="KAK1749768.1"/>
    <property type="molecule type" value="Genomic_DNA"/>
</dbReference>
<feature type="domain" description="Rad26-like helical repeats" evidence="3">
    <location>
        <begin position="485"/>
        <end position="778"/>
    </location>
</feature>
<evidence type="ECO:0000259" key="4">
    <source>
        <dbReference type="Pfam" id="PF21046"/>
    </source>
</evidence>
<dbReference type="Pfam" id="PF21046">
    <property type="entry name" value="Rad26-like_C"/>
    <property type="match status" value="1"/>
</dbReference>
<keyword evidence="1" id="KW-0175">Coiled coil</keyword>
<evidence type="ECO:0000259" key="3">
    <source>
        <dbReference type="Pfam" id="PF12331"/>
    </source>
</evidence>
<organism evidence="6 7">
    <name type="scientific">Echria macrotheca</name>
    <dbReference type="NCBI Taxonomy" id="438768"/>
    <lineage>
        <taxon>Eukaryota</taxon>
        <taxon>Fungi</taxon>
        <taxon>Dikarya</taxon>
        <taxon>Ascomycota</taxon>
        <taxon>Pezizomycotina</taxon>
        <taxon>Sordariomycetes</taxon>
        <taxon>Sordariomycetidae</taxon>
        <taxon>Sordariales</taxon>
        <taxon>Schizotheciaceae</taxon>
        <taxon>Echria</taxon>
    </lineage>
</organism>
<gene>
    <name evidence="6" type="ORF">QBC47DRAFT_333075</name>
</gene>
<evidence type="ECO:0000256" key="1">
    <source>
        <dbReference type="SAM" id="Coils"/>
    </source>
</evidence>
<reference evidence="6" key="1">
    <citation type="submission" date="2023-06" db="EMBL/GenBank/DDBJ databases">
        <title>Genome-scale phylogeny and comparative genomics of the fungal order Sordariales.</title>
        <authorList>
            <consortium name="Lawrence Berkeley National Laboratory"/>
            <person name="Hensen N."/>
            <person name="Bonometti L."/>
            <person name="Westerberg I."/>
            <person name="Brannstrom I.O."/>
            <person name="Guillou S."/>
            <person name="Cros-Aarteil S."/>
            <person name="Calhoun S."/>
            <person name="Haridas S."/>
            <person name="Kuo A."/>
            <person name="Mondo S."/>
            <person name="Pangilinan J."/>
            <person name="Riley R."/>
            <person name="Labutti K."/>
            <person name="Andreopoulos B."/>
            <person name="Lipzen A."/>
            <person name="Chen C."/>
            <person name="Yanf M."/>
            <person name="Daum C."/>
            <person name="Ng V."/>
            <person name="Clum A."/>
            <person name="Steindorff A."/>
            <person name="Ohm R."/>
            <person name="Martin F."/>
            <person name="Silar P."/>
            <person name="Natvig D."/>
            <person name="Lalanne C."/>
            <person name="Gautier V."/>
            <person name="Ament-Velasquez S.L."/>
            <person name="Kruys A."/>
            <person name="Hutchinson M.I."/>
            <person name="Powell A.J."/>
            <person name="Barry K."/>
            <person name="Miller A.N."/>
            <person name="Grigoriev I.V."/>
            <person name="Debuchy R."/>
            <person name="Gladieux P."/>
            <person name="Thoren M.H."/>
            <person name="Johannesson H."/>
        </authorList>
    </citation>
    <scope>NUCLEOTIDE SEQUENCE</scope>
    <source>
        <strain evidence="6">PSN4</strain>
    </source>
</reference>
<feature type="coiled-coil region" evidence="1">
    <location>
        <begin position="192"/>
        <end position="262"/>
    </location>
</feature>
<dbReference type="InterPro" id="IPR022093">
    <property type="entry name" value="Rad26-like_helical"/>
</dbReference>
<dbReference type="InterPro" id="IPR048379">
    <property type="entry name" value="Rad26-like_C"/>
</dbReference>
<feature type="region of interest" description="Disordered" evidence="2">
    <location>
        <begin position="22"/>
        <end position="189"/>
    </location>
</feature>
<sequence length="854" mass="93494">MDDDFSDGGFDDLNDTVWEELEHNAIQATQAQRFPQSQAPPTGRPPVEYIVIDDDDLDDTVVVDEGARQPPIADAERDNPQLPQQQRWNQQFRQPPPPQSQFQPPRQPNYPPRPQHPAPQRPAAPLQSQRFPQASRPVVPSQRFPPGPIAQRPAPQASQFSRPPPPPINRPFTAQSTQAPPGAAPAKQNEIISALQARLSALESELTTAKGEASILRSKFEKAQATHDAEVNRLKKQSAEQIANQERAIEAARAAERKAATELQFAHQDLREELGRAKSRKKDGAVTPKKNRAWGIADGFDGVEMTGSPSKTQAQKKKDSASALVPLLERTPTKGKRKRPVVDSPTFALETHSGEEVKHATAPANAFRRLGSEGLPFDFLKLALDHSVFHGQPLTFDLFSRFAFPSQPEQTFSSIIFQKLPQMGDSNEPMSLLIDFAQFVVDLWQQCLSERYHAPIYYLAALLVYVLQLNAVVVAPQITPSLVPVCTTTCRLVALPRFNSQDGDISQYSDAAVRQLDHDGDAAQALSVLYLAALGCLSPDTETDDATDSGSTPQIDFWRTVDMEFVILMLSPKQTELDWLGTLSLLSTSILPHSIGPIPKTEPAFPDDTINDADSPEVVGTAVIERLSTCLVEQPRWATPGTAKQLLALLAVLKTLVLFGTSRFGLLRIGSSDVTIQRIVTVLSWAVDQLYDTDSPFVPRNPELSSVDRGKPQAELAGGVGKVEDDDGLDKMDVDFVEPVNSDPPGLLDILVDEFDPYSPELLSGIIAQSVLLLHTLVTSPETCEVVNMKAQLATCNGCSQRYLLTLSRLNFSEEDLVLEAGIDANTGDLANELLELAVTPDEGEEMGSLFGII</sequence>